<proteinExistence type="inferred from homology"/>
<comment type="caution">
    <text evidence="8">The sequence shown here is derived from an EMBL/GenBank/DDBJ whole genome shotgun (WGS) entry which is preliminary data.</text>
</comment>
<keyword evidence="6 7" id="KW-0472">Membrane</keyword>
<accession>W7CXF0</accession>
<dbReference type="InterPro" id="IPR003370">
    <property type="entry name" value="Chromate_transpt"/>
</dbReference>
<dbReference type="InterPro" id="IPR052518">
    <property type="entry name" value="CHR_Transporter"/>
</dbReference>
<gene>
    <name evidence="8" type="ORF">BCAMP_03710</name>
</gene>
<dbReference type="GO" id="GO:0005886">
    <property type="term" value="C:plasma membrane"/>
    <property type="evidence" value="ECO:0007669"/>
    <property type="project" value="UniProtKB-SubCell"/>
</dbReference>
<evidence type="ECO:0000313" key="9">
    <source>
        <dbReference type="Proteomes" id="UP000019243"/>
    </source>
</evidence>
<dbReference type="PANTHER" id="PTHR43663:SF1">
    <property type="entry name" value="CHROMATE TRANSPORTER"/>
    <property type="match status" value="1"/>
</dbReference>
<dbReference type="Pfam" id="PF02417">
    <property type="entry name" value="Chromate_transp"/>
    <property type="match status" value="1"/>
</dbReference>
<reference evidence="8 9" key="1">
    <citation type="submission" date="2012-12" db="EMBL/GenBank/DDBJ databases">
        <title>Novel taxa of Listeriaceae from agricultural environments in the United States.</title>
        <authorList>
            <person name="den Bakker H.C."/>
            <person name="Allred A."/>
            <person name="Warchocki S."/>
            <person name="Wright E.M."/>
            <person name="Burrell A."/>
            <person name="Nightingale K.K."/>
            <person name="Kephart D."/>
            <person name="Wiedmann M."/>
        </authorList>
    </citation>
    <scope>NUCLEOTIDE SEQUENCE [LARGE SCALE GENOMIC DNA]</scope>
    <source>
        <strain evidence="8 9">FSL F6-1037</strain>
    </source>
</reference>
<dbReference type="OrthoDB" id="9027281at2"/>
<keyword evidence="3" id="KW-1003">Cell membrane</keyword>
<evidence type="ECO:0000256" key="5">
    <source>
        <dbReference type="ARBA" id="ARBA00022989"/>
    </source>
</evidence>
<evidence type="ECO:0000256" key="4">
    <source>
        <dbReference type="ARBA" id="ARBA00022692"/>
    </source>
</evidence>
<dbReference type="Proteomes" id="UP000019243">
    <property type="component" value="Unassembled WGS sequence"/>
</dbReference>
<evidence type="ECO:0000256" key="2">
    <source>
        <dbReference type="ARBA" id="ARBA00005262"/>
    </source>
</evidence>
<feature type="transmembrane region" description="Helical" evidence="7">
    <location>
        <begin position="12"/>
        <end position="33"/>
    </location>
</feature>
<dbReference type="GO" id="GO:0015109">
    <property type="term" value="F:chromate transmembrane transporter activity"/>
    <property type="evidence" value="ECO:0007669"/>
    <property type="project" value="InterPro"/>
</dbReference>
<feature type="transmembrane region" description="Helical" evidence="7">
    <location>
        <begin position="53"/>
        <end position="73"/>
    </location>
</feature>
<keyword evidence="4 7" id="KW-0812">Transmembrane</keyword>
<comment type="similarity">
    <text evidence="2">Belongs to the chromate ion transporter (CHR) (TC 2.A.51) family.</text>
</comment>
<sequence>MEQTKKVYLELMLAMLRTGILGFGGGPSVMPLFQHEAVKKYHWMNEADFDNTLAIANVLPGPIATKMAAHLGYERKGWLGAIWSVFWHILPSTIAMAAFISMANVLSHSTIVQGIIAAVTPVVFMMLLLMGYRFAKKAYEGLGFILTLIACVLAAVLLYYIHPALVIFIFIIYGTQHYRVAKGGAK</sequence>
<dbReference type="RefSeq" id="WP_035313644.1">
    <property type="nucleotide sequence ID" value="NZ_AODH01000012.1"/>
</dbReference>
<keyword evidence="9" id="KW-1185">Reference proteome</keyword>
<protein>
    <submittedName>
        <fullName evidence="8">Chromate transporter</fullName>
    </submittedName>
</protein>
<organism evidence="8 9">
    <name type="scientific">Brochothrix campestris FSL F6-1037</name>
    <dbReference type="NCBI Taxonomy" id="1265861"/>
    <lineage>
        <taxon>Bacteria</taxon>
        <taxon>Bacillati</taxon>
        <taxon>Bacillota</taxon>
        <taxon>Bacilli</taxon>
        <taxon>Bacillales</taxon>
        <taxon>Listeriaceae</taxon>
        <taxon>Brochothrix</taxon>
    </lineage>
</organism>
<keyword evidence="5 7" id="KW-1133">Transmembrane helix</keyword>
<name>W7CXF0_9LIST</name>
<dbReference type="PANTHER" id="PTHR43663">
    <property type="entry name" value="CHROMATE TRANSPORT PROTEIN-RELATED"/>
    <property type="match status" value="1"/>
</dbReference>
<dbReference type="AlphaFoldDB" id="W7CXF0"/>
<dbReference type="PATRIC" id="fig|1265861.3.peg.725"/>
<evidence type="ECO:0000256" key="3">
    <source>
        <dbReference type="ARBA" id="ARBA00022475"/>
    </source>
</evidence>
<dbReference type="STRING" id="1265861.BCAMP_03710"/>
<evidence type="ECO:0000256" key="1">
    <source>
        <dbReference type="ARBA" id="ARBA00004651"/>
    </source>
</evidence>
<evidence type="ECO:0000256" key="6">
    <source>
        <dbReference type="ARBA" id="ARBA00023136"/>
    </source>
</evidence>
<dbReference type="EMBL" id="AODH01000012">
    <property type="protein sequence ID" value="EUJ41380.1"/>
    <property type="molecule type" value="Genomic_DNA"/>
</dbReference>
<comment type="subcellular location">
    <subcellularLocation>
        <location evidence="1">Cell membrane</location>
        <topology evidence="1">Multi-pass membrane protein</topology>
    </subcellularLocation>
</comment>
<evidence type="ECO:0000313" key="8">
    <source>
        <dbReference type="EMBL" id="EUJ41380.1"/>
    </source>
</evidence>
<evidence type="ECO:0000256" key="7">
    <source>
        <dbReference type="SAM" id="Phobius"/>
    </source>
</evidence>
<feature type="transmembrane region" description="Helical" evidence="7">
    <location>
        <begin position="85"/>
        <end position="105"/>
    </location>
</feature>
<feature type="transmembrane region" description="Helical" evidence="7">
    <location>
        <begin position="144"/>
        <end position="173"/>
    </location>
</feature>
<feature type="transmembrane region" description="Helical" evidence="7">
    <location>
        <begin position="111"/>
        <end position="132"/>
    </location>
</feature>